<dbReference type="Proteomes" id="UP000823858">
    <property type="component" value="Unassembled WGS sequence"/>
</dbReference>
<dbReference type="InterPro" id="IPR034149">
    <property type="entry name" value="TOPRIM_TopoI"/>
</dbReference>
<dbReference type="InterPro" id="IPR023405">
    <property type="entry name" value="Topo_IA_core_domain"/>
</dbReference>
<dbReference type="SMART" id="SM00493">
    <property type="entry name" value="TOPRIM"/>
    <property type="match status" value="1"/>
</dbReference>
<organism evidence="2 3">
    <name type="scientific">Candidatus Corynebacterium faecigallinarum</name>
    <dbReference type="NCBI Taxonomy" id="2838528"/>
    <lineage>
        <taxon>Bacteria</taxon>
        <taxon>Bacillati</taxon>
        <taxon>Actinomycetota</taxon>
        <taxon>Actinomycetes</taxon>
        <taxon>Mycobacteriales</taxon>
        <taxon>Corynebacteriaceae</taxon>
        <taxon>Corynebacterium</taxon>
    </lineage>
</organism>
<dbReference type="PANTHER" id="PTHR42785">
    <property type="entry name" value="DNA TOPOISOMERASE, TYPE IA, CORE"/>
    <property type="match status" value="1"/>
</dbReference>
<reference evidence="2" key="2">
    <citation type="submission" date="2021-04" db="EMBL/GenBank/DDBJ databases">
        <authorList>
            <person name="Gilroy R."/>
        </authorList>
    </citation>
    <scope>NUCLEOTIDE SEQUENCE</scope>
    <source>
        <strain evidence="2">ChiHjej13B12-4958</strain>
    </source>
</reference>
<reference evidence="2" key="1">
    <citation type="journal article" date="2021" name="PeerJ">
        <title>Extensive microbial diversity within the chicken gut microbiome revealed by metagenomics and culture.</title>
        <authorList>
            <person name="Gilroy R."/>
            <person name="Ravi A."/>
            <person name="Getino M."/>
            <person name="Pursley I."/>
            <person name="Horton D.L."/>
            <person name="Alikhan N.F."/>
            <person name="Baker D."/>
            <person name="Gharbi K."/>
            <person name="Hall N."/>
            <person name="Watson M."/>
            <person name="Adriaenssens E.M."/>
            <person name="Foster-Nyarko E."/>
            <person name="Jarju S."/>
            <person name="Secka A."/>
            <person name="Antonio M."/>
            <person name="Oren A."/>
            <person name="Chaudhuri R.R."/>
            <person name="La Ragione R."/>
            <person name="Hildebrand F."/>
            <person name="Pallen M.J."/>
        </authorList>
    </citation>
    <scope>NUCLEOTIDE SEQUENCE</scope>
    <source>
        <strain evidence="2">ChiHjej13B12-4958</strain>
    </source>
</reference>
<evidence type="ECO:0000259" key="1">
    <source>
        <dbReference type="PROSITE" id="PS50880"/>
    </source>
</evidence>
<evidence type="ECO:0000313" key="2">
    <source>
        <dbReference type="EMBL" id="HJC84214.1"/>
    </source>
</evidence>
<dbReference type="Pfam" id="PF01751">
    <property type="entry name" value="Toprim"/>
    <property type="match status" value="1"/>
</dbReference>
<comment type="caution">
    <text evidence="2">The sequence shown here is derived from an EMBL/GenBank/DDBJ whole genome shotgun (WGS) entry which is preliminary data.</text>
</comment>
<dbReference type="EMBL" id="DWVP01000002">
    <property type="protein sequence ID" value="HJC84214.1"/>
    <property type="molecule type" value="Genomic_DNA"/>
</dbReference>
<name>A0A9D2QDS4_9CORY</name>
<accession>A0A9D2QDS4</accession>
<dbReference type="GO" id="GO:0003917">
    <property type="term" value="F:DNA topoisomerase type I (single strand cut, ATP-independent) activity"/>
    <property type="evidence" value="ECO:0007669"/>
    <property type="project" value="InterPro"/>
</dbReference>
<dbReference type="PANTHER" id="PTHR42785:SF1">
    <property type="entry name" value="DNA TOPOISOMERASE"/>
    <property type="match status" value="1"/>
</dbReference>
<dbReference type="AlphaFoldDB" id="A0A9D2QDS4"/>
<proteinExistence type="predicted"/>
<dbReference type="PROSITE" id="PS50880">
    <property type="entry name" value="TOPRIM"/>
    <property type="match status" value="1"/>
</dbReference>
<evidence type="ECO:0000313" key="3">
    <source>
        <dbReference type="Proteomes" id="UP000823858"/>
    </source>
</evidence>
<dbReference type="GO" id="GO:0006265">
    <property type="term" value="P:DNA topological change"/>
    <property type="evidence" value="ECO:0007669"/>
    <property type="project" value="InterPro"/>
</dbReference>
<dbReference type="CDD" id="cd03363">
    <property type="entry name" value="TOPRIM_TopoIA_TopoI"/>
    <property type="match status" value="1"/>
</dbReference>
<protein>
    <submittedName>
        <fullName evidence="2">Toprim domain-containing protein</fullName>
    </submittedName>
</protein>
<dbReference type="SUPFAM" id="SSF56712">
    <property type="entry name" value="Prokaryotic type I DNA topoisomerase"/>
    <property type="match status" value="1"/>
</dbReference>
<dbReference type="GO" id="GO:0003677">
    <property type="term" value="F:DNA binding"/>
    <property type="evidence" value="ECO:0007669"/>
    <property type="project" value="InterPro"/>
</dbReference>
<feature type="non-terminal residue" evidence="2">
    <location>
        <position position="155"/>
    </location>
</feature>
<dbReference type="InterPro" id="IPR006171">
    <property type="entry name" value="TOPRIM_dom"/>
</dbReference>
<sequence length="155" mass="17017">MASKQGASGGKRSLVIVESATKARKIQPYLGSDYVVEASVGHIRDLPKGAADIPAKYKKEPWARLGVNPDHDFEPIYVVSADKKKKVAELKKELAGVDQLLLATDPDREGEAIAWHLLEVLKPKVPVKRMVFHEITKPAILAAAENTRELDTDLV</sequence>
<gene>
    <name evidence="2" type="ORF">H9751_01430</name>
</gene>
<dbReference type="InterPro" id="IPR000380">
    <property type="entry name" value="Topo_IA"/>
</dbReference>
<feature type="domain" description="Toprim" evidence="1">
    <location>
        <begin position="12"/>
        <end position="136"/>
    </location>
</feature>
<dbReference type="Gene3D" id="3.40.50.140">
    <property type="match status" value="1"/>
</dbReference>